<accession>A0A0A9T0P2</accession>
<reference evidence="1" key="2">
    <citation type="journal article" date="2015" name="Data Brief">
        <title>Shoot transcriptome of the giant reed, Arundo donax.</title>
        <authorList>
            <person name="Barrero R.A."/>
            <person name="Guerrero F.D."/>
            <person name="Moolhuijzen P."/>
            <person name="Goolsby J.A."/>
            <person name="Tidwell J."/>
            <person name="Bellgard S.E."/>
            <person name="Bellgard M.I."/>
        </authorList>
    </citation>
    <scope>NUCLEOTIDE SEQUENCE</scope>
    <source>
        <tissue evidence="1">Shoot tissue taken approximately 20 cm above the soil surface</tissue>
    </source>
</reference>
<protein>
    <submittedName>
        <fullName evidence="1">Uncharacterized protein</fullName>
    </submittedName>
</protein>
<proteinExistence type="predicted"/>
<dbReference type="EMBL" id="GBRH01243875">
    <property type="protein sequence ID" value="JAD54020.1"/>
    <property type="molecule type" value="Transcribed_RNA"/>
</dbReference>
<evidence type="ECO:0000313" key="1">
    <source>
        <dbReference type="EMBL" id="JAD54020.1"/>
    </source>
</evidence>
<dbReference type="AlphaFoldDB" id="A0A0A9T0P2"/>
<name>A0A0A9T0P2_ARUDO</name>
<organism evidence="1">
    <name type="scientific">Arundo donax</name>
    <name type="common">Giant reed</name>
    <name type="synonym">Donax arundinaceus</name>
    <dbReference type="NCBI Taxonomy" id="35708"/>
    <lineage>
        <taxon>Eukaryota</taxon>
        <taxon>Viridiplantae</taxon>
        <taxon>Streptophyta</taxon>
        <taxon>Embryophyta</taxon>
        <taxon>Tracheophyta</taxon>
        <taxon>Spermatophyta</taxon>
        <taxon>Magnoliopsida</taxon>
        <taxon>Liliopsida</taxon>
        <taxon>Poales</taxon>
        <taxon>Poaceae</taxon>
        <taxon>PACMAD clade</taxon>
        <taxon>Arundinoideae</taxon>
        <taxon>Arundineae</taxon>
        <taxon>Arundo</taxon>
    </lineage>
</organism>
<reference evidence="1" key="1">
    <citation type="submission" date="2014-09" db="EMBL/GenBank/DDBJ databases">
        <authorList>
            <person name="Magalhaes I.L.F."/>
            <person name="Oliveira U."/>
            <person name="Santos F.R."/>
            <person name="Vidigal T.H.D.A."/>
            <person name="Brescovit A.D."/>
            <person name="Santos A.J."/>
        </authorList>
    </citation>
    <scope>NUCLEOTIDE SEQUENCE</scope>
    <source>
        <tissue evidence="1">Shoot tissue taken approximately 20 cm above the soil surface</tissue>
    </source>
</reference>
<sequence>MKFATTLIAINPWFFNSPINPTSWLIYSLFSSEGRVLQASLGTGAPASKGGR</sequence>